<comment type="caution">
    <text evidence="1">The sequence shown here is derived from an EMBL/GenBank/DDBJ whole genome shotgun (WGS) entry which is preliminary data.</text>
</comment>
<dbReference type="NCBIfam" id="NF047360">
    <property type="entry name" value="tail_chap_PVL"/>
    <property type="match status" value="1"/>
</dbReference>
<reference evidence="1 2" key="1">
    <citation type="submission" date="2020-12" db="EMBL/GenBank/DDBJ databases">
        <title>Vagococcus allomyrinae sp. nov. and Enterococcus lavae sp. nov., isolated from the larvae of Allomyrina dichotoma.</title>
        <authorList>
            <person name="Lee S.D."/>
        </authorList>
    </citation>
    <scope>NUCLEOTIDE SEQUENCE [LARGE SCALE GENOMIC DNA]</scope>
    <source>
        <strain evidence="1 2">BWM-S5</strain>
    </source>
</reference>
<dbReference type="Proteomes" id="UP000673375">
    <property type="component" value="Unassembled WGS sequence"/>
</dbReference>
<dbReference type="RefSeq" id="WP_209555641.1">
    <property type="nucleotide sequence ID" value="NZ_JAEDXU010000001.1"/>
</dbReference>
<sequence>MDLILTIKGKEKKIQSQPINFGLFRRATEILKKYNAGDFLGNDYPTEEMDEAVNLICEYFNISSKQFETGFQVVDSTTFFMFFAQVLMSIQLNDGKREVVTDESGK</sequence>
<name>A0ABS4CG67_9ENTE</name>
<evidence type="ECO:0000313" key="1">
    <source>
        <dbReference type="EMBL" id="MBP1044844.1"/>
    </source>
</evidence>
<organism evidence="1 2">
    <name type="scientific">Enterococcus larvae</name>
    <dbReference type="NCBI Taxonomy" id="2794352"/>
    <lineage>
        <taxon>Bacteria</taxon>
        <taxon>Bacillati</taxon>
        <taxon>Bacillota</taxon>
        <taxon>Bacilli</taxon>
        <taxon>Lactobacillales</taxon>
        <taxon>Enterococcaceae</taxon>
        <taxon>Enterococcus</taxon>
    </lineage>
</organism>
<protein>
    <recommendedName>
        <fullName evidence="3">Phage protein</fullName>
    </recommendedName>
</protein>
<proteinExistence type="predicted"/>
<gene>
    <name evidence="1" type="ORF">I6N96_01025</name>
</gene>
<evidence type="ECO:0008006" key="3">
    <source>
        <dbReference type="Google" id="ProtNLM"/>
    </source>
</evidence>
<accession>A0ABS4CG67</accession>
<evidence type="ECO:0000313" key="2">
    <source>
        <dbReference type="Proteomes" id="UP000673375"/>
    </source>
</evidence>
<dbReference type="InterPro" id="IPR057006">
    <property type="entry name" value="Phage_TAC_19"/>
</dbReference>
<keyword evidence="2" id="KW-1185">Reference proteome</keyword>
<dbReference type="Pfam" id="PF23857">
    <property type="entry name" value="Phage_TAC_19"/>
    <property type="match status" value="1"/>
</dbReference>
<dbReference type="EMBL" id="JAEDXU010000001">
    <property type="protein sequence ID" value="MBP1044844.1"/>
    <property type="molecule type" value="Genomic_DNA"/>
</dbReference>